<keyword evidence="2" id="KW-1185">Reference proteome</keyword>
<gene>
    <name evidence="1" type="ORF">CJ030_MR3G003076</name>
</gene>
<dbReference type="AlphaFoldDB" id="A0A6A1W4U7"/>
<reference evidence="1 2" key="1">
    <citation type="journal article" date="2019" name="Plant Biotechnol. J.">
        <title>The red bayberry genome and genetic basis of sex determination.</title>
        <authorList>
            <person name="Jia H.M."/>
            <person name="Jia H.J."/>
            <person name="Cai Q.L."/>
            <person name="Wang Y."/>
            <person name="Zhao H.B."/>
            <person name="Yang W.F."/>
            <person name="Wang G.Y."/>
            <person name="Li Y.H."/>
            <person name="Zhan D.L."/>
            <person name="Shen Y.T."/>
            <person name="Niu Q.F."/>
            <person name="Chang L."/>
            <person name="Qiu J."/>
            <person name="Zhao L."/>
            <person name="Xie H.B."/>
            <person name="Fu W.Y."/>
            <person name="Jin J."/>
            <person name="Li X.W."/>
            <person name="Jiao Y."/>
            <person name="Zhou C.C."/>
            <person name="Tu T."/>
            <person name="Chai C.Y."/>
            <person name="Gao J.L."/>
            <person name="Fan L.J."/>
            <person name="van de Weg E."/>
            <person name="Wang J.Y."/>
            <person name="Gao Z.S."/>
        </authorList>
    </citation>
    <scope>NUCLEOTIDE SEQUENCE [LARGE SCALE GENOMIC DNA]</scope>
    <source>
        <tissue evidence="1">Leaves</tissue>
    </source>
</reference>
<organism evidence="1 2">
    <name type="scientific">Morella rubra</name>
    <name type="common">Chinese bayberry</name>
    <dbReference type="NCBI Taxonomy" id="262757"/>
    <lineage>
        <taxon>Eukaryota</taxon>
        <taxon>Viridiplantae</taxon>
        <taxon>Streptophyta</taxon>
        <taxon>Embryophyta</taxon>
        <taxon>Tracheophyta</taxon>
        <taxon>Spermatophyta</taxon>
        <taxon>Magnoliopsida</taxon>
        <taxon>eudicotyledons</taxon>
        <taxon>Gunneridae</taxon>
        <taxon>Pentapetalae</taxon>
        <taxon>rosids</taxon>
        <taxon>fabids</taxon>
        <taxon>Fagales</taxon>
        <taxon>Myricaceae</taxon>
        <taxon>Morella</taxon>
    </lineage>
</organism>
<dbReference type="Proteomes" id="UP000516437">
    <property type="component" value="Chromosome 3"/>
</dbReference>
<proteinExistence type="predicted"/>
<evidence type="ECO:0000313" key="2">
    <source>
        <dbReference type="Proteomes" id="UP000516437"/>
    </source>
</evidence>
<dbReference type="EMBL" id="RXIC02000021">
    <property type="protein sequence ID" value="KAB1220264.1"/>
    <property type="molecule type" value="Genomic_DNA"/>
</dbReference>
<sequence>MLAWRKKKMFLLAIQSLLVISLVRLSTLAWRHSKKTLAAHQAQARHARKLFRESISKERKLLNSSKSILSRVDPMAEEASLYLPPTPP</sequence>
<accession>A0A6A1W4U7</accession>
<protein>
    <submittedName>
        <fullName evidence="1">Uncharacterized protein</fullName>
    </submittedName>
</protein>
<evidence type="ECO:0000313" key="1">
    <source>
        <dbReference type="EMBL" id="KAB1220264.1"/>
    </source>
</evidence>
<name>A0A6A1W4U7_9ROSI</name>
<comment type="caution">
    <text evidence="1">The sequence shown here is derived from an EMBL/GenBank/DDBJ whole genome shotgun (WGS) entry which is preliminary data.</text>
</comment>